<accession>A0A9X2EIC0</accession>
<dbReference type="Proteomes" id="UP001155128">
    <property type="component" value="Unassembled WGS sequence"/>
</dbReference>
<dbReference type="PROSITE" id="PS51257">
    <property type="entry name" value="PROKAR_LIPOPROTEIN"/>
    <property type="match status" value="1"/>
</dbReference>
<organism evidence="3 4">
    <name type="scientific">Sphingomicrobium sediminis</name>
    <dbReference type="NCBI Taxonomy" id="2950949"/>
    <lineage>
        <taxon>Bacteria</taxon>
        <taxon>Pseudomonadati</taxon>
        <taxon>Pseudomonadota</taxon>
        <taxon>Alphaproteobacteria</taxon>
        <taxon>Sphingomonadales</taxon>
        <taxon>Sphingomonadaceae</taxon>
        <taxon>Sphingomicrobium</taxon>
    </lineage>
</organism>
<dbReference type="EMBL" id="JAMSHT010000001">
    <property type="protein sequence ID" value="MCM8557296.1"/>
    <property type="molecule type" value="Genomic_DNA"/>
</dbReference>
<name>A0A9X2EIC0_9SPHN</name>
<feature type="signal peptide" evidence="2">
    <location>
        <begin position="1"/>
        <end position="22"/>
    </location>
</feature>
<protein>
    <submittedName>
        <fullName evidence="3">Uncharacterized protein</fullName>
    </submittedName>
</protein>
<feature type="compositionally biased region" description="Acidic residues" evidence="1">
    <location>
        <begin position="22"/>
        <end position="44"/>
    </location>
</feature>
<feature type="region of interest" description="Disordered" evidence="1">
    <location>
        <begin position="20"/>
        <end position="44"/>
    </location>
</feature>
<evidence type="ECO:0000313" key="3">
    <source>
        <dbReference type="EMBL" id="MCM8557296.1"/>
    </source>
</evidence>
<feature type="region of interest" description="Disordered" evidence="1">
    <location>
        <begin position="93"/>
        <end position="132"/>
    </location>
</feature>
<dbReference type="AlphaFoldDB" id="A0A9X2EIC0"/>
<feature type="chain" id="PRO_5040862532" evidence="2">
    <location>
        <begin position="23"/>
        <end position="132"/>
    </location>
</feature>
<dbReference type="RefSeq" id="WP_252113242.1">
    <property type="nucleotide sequence ID" value="NZ_JAMSHT010000001.1"/>
</dbReference>
<evidence type="ECO:0000256" key="1">
    <source>
        <dbReference type="SAM" id="MobiDB-lite"/>
    </source>
</evidence>
<gene>
    <name evidence="3" type="ORF">NDO55_05615</name>
</gene>
<comment type="caution">
    <text evidence="3">The sequence shown here is derived from an EMBL/GenBank/DDBJ whole genome shotgun (WGS) entry which is preliminary data.</text>
</comment>
<keyword evidence="4" id="KW-1185">Reference proteome</keyword>
<feature type="compositionally biased region" description="Polar residues" evidence="1">
    <location>
        <begin position="105"/>
        <end position="132"/>
    </location>
</feature>
<evidence type="ECO:0000313" key="4">
    <source>
        <dbReference type="Proteomes" id="UP001155128"/>
    </source>
</evidence>
<evidence type="ECO:0000256" key="2">
    <source>
        <dbReference type="SAM" id="SignalP"/>
    </source>
</evidence>
<reference evidence="3" key="1">
    <citation type="submission" date="2022-06" db="EMBL/GenBank/DDBJ databases">
        <title>Sphingomicrobium sedimins sp. nov., a marine bacterium isolated from tidal flat.</title>
        <authorList>
            <person name="Kim C.-H."/>
            <person name="Yoo Y."/>
            <person name="Kim J.-J."/>
        </authorList>
    </citation>
    <scope>NUCLEOTIDE SEQUENCE</scope>
    <source>
        <strain evidence="3">GRR-S6-50</strain>
    </source>
</reference>
<sequence length="132" mass="13784">MKKLVLLAGALTLAACNNADSAADEAPAEDMAMEADDGAAEEESMAGTYEVTWPDGSTSVTTVSEDMTWSAVGEDGETVSGTISENEEGQTCFAQDGSDEAPRCWTNSEAAEDGSWQSTDQDGTTITVRRTA</sequence>
<keyword evidence="2" id="KW-0732">Signal</keyword>
<proteinExistence type="predicted"/>